<proteinExistence type="predicted"/>
<evidence type="ECO:0000256" key="1">
    <source>
        <dbReference type="SAM" id="MobiDB-lite"/>
    </source>
</evidence>
<reference evidence="2 3" key="1">
    <citation type="journal article" date="2012" name="PLoS Negl. Trop. Dis.">
        <title>The Genome of Mycobacterium Africanum West African 2 Reveals a Lineage-Specific Locus and Genome Erosion Common to the M. tuberculosis Complex.</title>
        <authorList>
            <person name="Bentley S.D."/>
            <person name="Comas I."/>
            <person name="Bryant J.M."/>
            <person name="Walker D."/>
            <person name="Smith N.H."/>
            <person name="Harris S.R."/>
            <person name="Thurston S."/>
            <person name="Gagneux S."/>
            <person name="Wood J."/>
            <person name="Antonio M."/>
            <person name="Quail M.A."/>
            <person name="Gehre F."/>
            <person name="Adegbola R.A."/>
            <person name="Parkhill J."/>
            <person name="de Jong B.C."/>
        </authorList>
    </citation>
    <scope>NUCLEOTIDE SEQUENCE [LARGE SCALE GENOMIC DNA]</scope>
    <source>
        <strain evidence="2 3">CIPT 140010059</strain>
    </source>
</reference>
<dbReference type="Proteomes" id="UP000008896">
    <property type="component" value="Chromosome"/>
</dbReference>
<feature type="region of interest" description="Disordered" evidence="1">
    <location>
        <begin position="1"/>
        <end position="28"/>
    </location>
</feature>
<dbReference type="AlphaFoldDB" id="A0AB72XNG5"/>
<dbReference type="EMBL" id="HE572590">
    <property type="protein sequence ID" value="CCC45163.1"/>
    <property type="molecule type" value="Genomic_DNA"/>
</dbReference>
<sequence>MGRLTARQMLTGPRLPGPAEQVDGRSLRPRGFSDEARALLEHVWALMGMPCGKYRVVMLDLWLPLLTAAR</sequence>
<name>A0AB72XNG5_MYCCP</name>
<gene>
    <name evidence="2" type="ordered locus">MCAN_28321</name>
</gene>
<evidence type="ECO:0000313" key="3">
    <source>
        <dbReference type="Proteomes" id="UP000008896"/>
    </source>
</evidence>
<evidence type="ECO:0008006" key="4">
    <source>
        <dbReference type="Google" id="ProtNLM"/>
    </source>
</evidence>
<protein>
    <recommendedName>
        <fullName evidence="4">Transposase</fullName>
    </recommendedName>
</protein>
<evidence type="ECO:0000313" key="2">
    <source>
        <dbReference type="EMBL" id="CCC45163.1"/>
    </source>
</evidence>
<dbReference type="KEGG" id="mce:MCAN_28321"/>
<reference evidence="2 3" key="2">
    <citation type="journal article" date="2013" name="Nat. Genet.">
        <title>Genomic analysis of smooth tubercle bacilli provides insights into ancestry and pathoadaptation of Mycobacterium tuberculosis.</title>
        <authorList>
            <person name="Supply P."/>
            <person name="Marceau M."/>
            <person name="Mangenot S."/>
            <person name="Roche D."/>
            <person name="Rouanet C."/>
            <person name="Khanna V."/>
            <person name="Majlessi L."/>
            <person name="Criscuolo A."/>
            <person name="Tap J."/>
            <person name="Pawlik A."/>
            <person name="Fiette L."/>
            <person name="Orgeur M."/>
            <person name="Fabre M."/>
            <person name="Parmentier C."/>
            <person name="Frigui W."/>
            <person name="Simeone R."/>
            <person name="Boritsch E.C."/>
            <person name="Debrie A.S."/>
            <person name="Willery E."/>
            <person name="Walker D."/>
            <person name="Quail M.A."/>
            <person name="Ma L."/>
            <person name="Bouchier C."/>
            <person name="Salvignol G."/>
            <person name="Sayes F."/>
            <person name="Cascioferro A."/>
            <person name="Seemann T."/>
            <person name="Barbe V."/>
            <person name="Locht C."/>
            <person name="Gutierrez M.C."/>
            <person name="Leclerc C."/>
            <person name="Bentley S.D."/>
            <person name="Stinear T.P."/>
            <person name="Brisse S."/>
            <person name="Medigue C."/>
            <person name="Parkhill J."/>
            <person name="Cruveiller S."/>
            <person name="Brosch R."/>
        </authorList>
    </citation>
    <scope>NUCLEOTIDE SEQUENCE [LARGE SCALE GENOMIC DNA]</scope>
    <source>
        <strain evidence="2 3">CIPT 140010059</strain>
    </source>
</reference>
<accession>A0AB72XNG5</accession>
<organism evidence="2 3">
    <name type="scientific">Mycobacterium canettii (strain CIPT 140010059)</name>
    <dbReference type="NCBI Taxonomy" id="1048245"/>
    <lineage>
        <taxon>Bacteria</taxon>
        <taxon>Bacillati</taxon>
        <taxon>Actinomycetota</taxon>
        <taxon>Actinomycetes</taxon>
        <taxon>Mycobacteriales</taxon>
        <taxon>Mycobacteriaceae</taxon>
        <taxon>Mycobacterium</taxon>
        <taxon>Mycobacterium tuberculosis complex</taxon>
    </lineage>
</organism>